<protein>
    <recommendedName>
        <fullName evidence="2">Antitoxin</fullName>
    </recommendedName>
</protein>
<gene>
    <name evidence="4" type="ORF">DFR41_12036</name>
</gene>
<keyword evidence="5" id="KW-1185">Reference proteome</keyword>
<comment type="function">
    <text evidence="2">Antitoxin component of a type II toxin-antitoxin (TA) system.</text>
</comment>
<proteinExistence type="inferred from homology"/>
<feature type="region of interest" description="Disordered" evidence="3">
    <location>
        <begin position="92"/>
        <end position="114"/>
    </location>
</feature>
<evidence type="ECO:0000256" key="1">
    <source>
        <dbReference type="ARBA" id="ARBA00009981"/>
    </source>
</evidence>
<evidence type="ECO:0000256" key="3">
    <source>
        <dbReference type="SAM" id="MobiDB-lite"/>
    </source>
</evidence>
<dbReference type="AlphaFoldDB" id="A0A370F1V7"/>
<evidence type="ECO:0000313" key="5">
    <source>
        <dbReference type="Proteomes" id="UP000255265"/>
    </source>
</evidence>
<dbReference type="Gene3D" id="3.40.1620.10">
    <property type="entry name" value="YefM-like domain"/>
    <property type="match status" value="1"/>
</dbReference>
<evidence type="ECO:0000313" key="4">
    <source>
        <dbReference type="EMBL" id="RDI16630.1"/>
    </source>
</evidence>
<reference evidence="4 5" key="1">
    <citation type="submission" date="2018-07" db="EMBL/GenBank/DDBJ databases">
        <title>Genomic Encyclopedia of Type Strains, Phase IV (KMG-IV): sequencing the most valuable type-strain genomes for metagenomic binning, comparative biology and taxonomic classification.</title>
        <authorList>
            <person name="Goeker M."/>
        </authorList>
    </citation>
    <scope>NUCLEOTIDE SEQUENCE [LARGE SCALE GENOMIC DNA]</scope>
    <source>
        <strain evidence="4 5">DSM 21352</strain>
    </source>
</reference>
<dbReference type="Proteomes" id="UP000255265">
    <property type="component" value="Unassembled WGS sequence"/>
</dbReference>
<dbReference type="EMBL" id="QQAV01000020">
    <property type="protein sequence ID" value="RDI16630.1"/>
    <property type="molecule type" value="Genomic_DNA"/>
</dbReference>
<dbReference type="Pfam" id="PF02604">
    <property type="entry name" value="PhdYeFM_antitox"/>
    <property type="match status" value="1"/>
</dbReference>
<dbReference type="InterPro" id="IPR036165">
    <property type="entry name" value="YefM-like_sf"/>
</dbReference>
<sequence length="114" mass="12396">MHTVPIHQAKSQLSELIRAVENGEEVVLTRHGKRVIRLIKEPESVQPSIEARRQAIVAELQALRAKVAATAAEQGAGFDLLWQQHEAAQAARTGSWVQGDLPTAGHPKDDDAGH</sequence>
<evidence type="ECO:0000256" key="2">
    <source>
        <dbReference type="RuleBase" id="RU362080"/>
    </source>
</evidence>
<name>A0A370F1V7_9BURK</name>
<dbReference type="NCBIfam" id="TIGR01552">
    <property type="entry name" value="phd_fam"/>
    <property type="match status" value="1"/>
</dbReference>
<accession>A0A370F1V7</accession>
<comment type="caution">
    <text evidence="4">The sequence shown here is derived from an EMBL/GenBank/DDBJ whole genome shotgun (WGS) entry which is preliminary data.</text>
</comment>
<dbReference type="InterPro" id="IPR006442">
    <property type="entry name" value="Antitoxin_Phd/YefM"/>
</dbReference>
<dbReference type="SUPFAM" id="SSF143120">
    <property type="entry name" value="YefM-like"/>
    <property type="match status" value="1"/>
</dbReference>
<organism evidence="4 5">
    <name type="scientific">Pseudacidovorax intermedius</name>
    <dbReference type="NCBI Taxonomy" id="433924"/>
    <lineage>
        <taxon>Bacteria</taxon>
        <taxon>Pseudomonadati</taxon>
        <taxon>Pseudomonadota</taxon>
        <taxon>Betaproteobacteria</taxon>
        <taxon>Burkholderiales</taxon>
        <taxon>Comamonadaceae</taxon>
        <taxon>Pseudacidovorax</taxon>
    </lineage>
</organism>
<dbReference type="STRING" id="433924.NS331_07720"/>
<dbReference type="RefSeq" id="WP_017760532.1">
    <property type="nucleotide sequence ID" value="NZ_QQAV01000020.1"/>
</dbReference>
<comment type="similarity">
    <text evidence="1 2">Belongs to the phD/YefM antitoxin family.</text>
</comment>